<keyword evidence="2" id="KW-0472">Membrane</keyword>
<evidence type="ECO:0000313" key="5">
    <source>
        <dbReference type="EMBL" id="KAA0162067.1"/>
    </source>
</evidence>
<keyword evidence="2" id="KW-0812">Transmembrane</keyword>
<organism evidence="3 8">
    <name type="scientific">Cafeteria roenbergensis</name>
    <name type="common">Marine flagellate</name>
    <dbReference type="NCBI Taxonomy" id="33653"/>
    <lineage>
        <taxon>Eukaryota</taxon>
        <taxon>Sar</taxon>
        <taxon>Stramenopiles</taxon>
        <taxon>Bigyra</taxon>
        <taxon>Opalozoa</taxon>
        <taxon>Bicosoecida</taxon>
        <taxon>Cafeteriaceae</taxon>
        <taxon>Cafeteria</taxon>
    </lineage>
</organism>
<evidence type="ECO:0000313" key="7">
    <source>
        <dbReference type="Proteomes" id="UP000322899"/>
    </source>
</evidence>
<keyword evidence="8" id="KW-1185">Reference proteome</keyword>
<gene>
    <name evidence="6" type="ORF">FNF27_03648</name>
    <name evidence="4" type="ORF">FNF28_05376</name>
    <name evidence="3" type="ORF">FNF29_05227</name>
    <name evidence="5" type="ORF">FNF31_03478</name>
</gene>
<name>A0A5A8CCY3_CAFRO</name>
<feature type="transmembrane region" description="Helical" evidence="2">
    <location>
        <begin position="68"/>
        <end position="90"/>
    </location>
</feature>
<feature type="transmembrane region" description="Helical" evidence="2">
    <location>
        <begin position="27"/>
        <end position="48"/>
    </location>
</feature>
<feature type="transmembrane region" description="Helical" evidence="2">
    <location>
        <begin position="204"/>
        <end position="227"/>
    </location>
</feature>
<dbReference type="EMBL" id="VLTM01000030">
    <property type="protein sequence ID" value="KAA0162067.1"/>
    <property type="molecule type" value="Genomic_DNA"/>
</dbReference>
<dbReference type="EMBL" id="VLTN01000034">
    <property type="protein sequence ID" value="KAA0150424.1"/>
    <property type="molecule type" value="Genomic_DNA"/>
</dbReference>
<evidence type="ECO:0000313" key="10">
    <source>
        <dbReference type="Proteomes" id="UP000325113"/>
    </source>
</evidence>
<comment type="caution">
    <text evidence="3">The sequence shown here is derived from an EMBL/GenBank/DDBJ whole genome shotgun (WGS) entry which is preliminary data.</text>
</comment>
<evidence type="ECO:0000256" key="2">
    <source>
        <dbReference type="SAM" id="Phobius"/>
    </source>
</evidence>
<evidence type="ECO:0000313" key="6">
    <source>
        <dbReference type="EMBL" id="KAA0174933.1"/>
    </source>
</evidence>
<evidence type="ECO:0000313" key="8">
    <source>
        <dbReference type="Proteomes" id="UP000323011"/>
    </source>
</evidence>
<dbReference type="Proteomes" id="UP000324907">
    <property type="component" value="Unassembled WGS sequence"/>
</dbReference>
<sequence length="332" mass="34182">MRAAKEGSVGACFGTCKRCSHACGETGSYLTLFVHVLAMAAIGVLMIWREEVLIILPDSHFVSHTAFGWAVGLGGAAIGVASYGLLSLSPCCVFDGLNHRKLFAIVAVLLAVFMLGAAAITGVWAVDTGGLENQLEFGWHQAFHDIKSPGAKRSRGTRTIRDAQTDLKCCGFATKGQTMAVKPCPSGATQGCSEELVAELQMTLVVLAGMQAGCALVAMLSVGMVACNAEASKAALNRGEAPSGGAISRGARVPTRPANPTDVIYPPVMGHFVPGGGPGPSRQLPNAGVAWDEHAVVGGSRGARSVASANSSEAGVGVVVHRMGNRPPAFKD</sequence>
<dbReference type="EMBL" id="VLTL01000107">
    <property type="protein sequence ID" value="KAA0160677.1"/>
    <property type="molecule type" value="Genomic_DNA"/>
</dbReference>
<evidence type="ECO:0000256" key="1">
    <source>
        <dbReference type="SAM" id="MobiDB-lite"/>
    </source>
</evidence>
<evidence type="ECO:0008006" key="11">
    <source>
        <dbReference type="Google" id="ProtNLM"/>
    </source>
</evidence>
<dbReference type="Proteomes" id="UP000323011">
    <property type="component" value="Unassembled WGS sequence"/>
</dbReference>
<dbReference type="Proteomes" id="UP000322899">
    <property type="component" value="Unassembled WGS sequence"/>
</dbReference>
<feature type="transmembrane region" description="Helical" evidence="2">
    <location>
        <begin position="102"/>
        <end position="126"/>
    </location>
</feature>
<dbReference type="Proteomes" id="UP000325113">
    <property type="component" value="Unassembled WGS sequence"/>
</dbReference>
<accession>A0A5A8CCY3</accession>
<keyword evidence="2" id="KW-1133">Transmembrane helix</keyword>
<reference evidence="7 8" key="1">
    <citation type="submission" date="2019-07" db="EMBL/GenBank/DDBJ databases">
        <title>Genomes of Cafeteria roenbergensis.</title>
        <authorList>
            <person name="Fischer M.G."/>
            <person name="Hackl T."/>
            <person name="Roman M."/>
        </authorList>
    </citation>
    <scope>NUCLEOTIDE SEQUENCE [LARGE SCALE GENOMIC DNA]</scope>
    <source>
        <strain evidence="3 8">BVI</strain>
        <strain evidence="5 10">Cflag</strain>
        <strain evidence="6 7">E4-10P</strain>
        <strain evidence="4 9">RCC970-E3</strain>
    </source>
</reference>
<evidence type="ECO:0000313" key="4">
    <source>
        <dbReference type="EMBL" id="KAA0160677.1"/>
    </source>
</evidence>
<proteinExistence type="predicted"/>
<protein>
    <recommendedName>
        <fullName evidence="11">Tetraspanin</fullName>
    </recommendedName>
</protein>
<evidence type="ECO:0000313" key="9">
    <source>
        <dbReference type="Proteomes" id="UP000324907"/>
    </source>
</evidence>
<evidence type="ECO:0000313" key="3">
    <source>
        <dbReference type="EMBL" id="KAA0150424.1"/>
    </source>
</evidence>
<dbReference type="AlphaFoldDB" id="A0A5A8CCY3"/>
<feature type="region of interest" description="Disordered" evidence="1">
    <location>
        <begin position="239"/>
        <end position="259"/>
    </location>
</feature>
<dbReference type="EMBL" id="VLTO01000018">
    <property type="protein sequence ID" value="KAA0174933.1"/>
    <property type="molecule type" value="Genomic_DNA"/>
</dbReference>